<organism evidence="1 2">
    <name type="scientific">Shewanella intestini</name>
    <dbReference type="NCBI Taxonomy" id="2017544"/>
    <lineage>
        <taxon>Bacteria</taxon>
        <taxon>Pseudomonadati</taxon>
        <taxon>Pseudomonadota</taxon>
        <taxon>Gammaproteobacteria</taxon>
        <taxon>Alteromonadales</taxon>
        <taxon>Shewanellaceae</taxon>
        <taxon>Shewanella</taxon>
    </lineage>
</organism>
<evidence type="ECO:0000313" key="1">
    <source>
        <dbReference type="EMBL" id="MBR9726564.1"/>
    </source>
</evidence>
<gene>
    <name evidence="1" type="ORF">G3R48_00990</name>
</gene>
<sequence length="85" mass="9816">MARQVIYTFKGQTKTIAFSYDIHHDLYEAAAEAEGIDLTRFLQMEAQIAMTSKKGAKAEKDFRRSEFARFGFSSIKFVREDDEQP</sequence>
<name>A0ABS5HXS8_9GAMM</name>
<keyword evidence="2" id="KW-1185">Reference proteome</keyword>
<dbReference type="RefSeq" id="WP_153661125.1">
    <property type="nucleotide sequence ID" value="NZ_JAAIKR010000001.1"/>
</dbReference>
<dbReference type="EMBL" id="JAAIKR010000001">
    <property type="protein sequence ID" value="MBR9726564.1"/>
    <property type="molecule type" value="Genomic_DNA"/>
</dbReference>
<dbReference type="Proteomes" id="UP000811844">
    <property type="component" value="Unassembled WGS sequence"/>
</dbReference>
<reference evidence="1 2" key="1">
    <citation type="submission" date="2020-02" db="EMBL/GenBank/DDBJ databases">
        <title>Shewanella WXL01 sp. nov., a marine bacterium isolated from green algae in Luhuitou Fringing Reef (Northern South China Sea).</title>
        <authorList>
            <person name="Wang X."/>
        </authorList>
    </citation>
    <scope>NUCLEOTIDE SEQUENCE [LARGE SCALE GENOMIC DNA]</scope>
    <source>
        <strain evidence="1 2">MCCC 1A01895</strain>
    </source>
</reference>
<proteinExistence type="predicted"/>
<evidence type="ECO:0000313" key="2">
    <source>
        <dbReference type="Proteomes" id="UP000811844"/>
    </source>
</evidence>
<comment type="caution">
    <text evidence="1">The sequence shown here is derived from an EMBL/GenBank/DDBJ whole genome shotgun (WGS) entry which is preliminary data.</text>
</comment>
<accession>A0ABS5HXS8</accession>
<protein>
    <submittedName>
        <fullName evidence="1">DUF2960 family protein</fullName>
    </submittedName>
</protein>
<dbReference type="InterPro" id="IPR021343">
    <property type="entry name" value="DUF2960"/>
</dbReference>
<dbReference type="Pfam" id="PF11173">
    <property type="entry name" value="DUF2960"/>
    <property type="match status" value="1"/>
</dbReference>